<dbReference type="OrthoDB" id="998229at2759"/>
<gene>
    <name evidence="2" type="ORF">F511_37439</name>
</gene>
<evidence type="ECO:0000259" key="1">
    <source>
        <dbReference type="PROSITE" id="PS50994"/>
    </source>
</evidence>
<name>A0A2Z7CTM5_9LAMI</name>
<organism evidence="2 3">
    <name type="scientific">Dorcoceras hygrometricum</name>
    <dbReference type="NCBI Taxonomy" id="472368"/>
    <lineage>
        <taxon>Eukaryota</taxon>
        <taxon>Viridiplantae</taxon>
        <taxon>Streptophyta</taxon>
        <taxon>Embryophyta</taxon>
        <taxon>Tracheophyta</taxon>
        <taxon>Spermatophyta</taxon>
        <taxon>Magnoliopsida</taxon>
        <taxon>eudicotyledons</taxon>
        <taxon>Gunneridae</taxon>
        <taxon>Pentapetalae</taxon>
        <taxon>asterids</taxon>
        <taxon>lamiids</taxon>
        <taxon>Lamiales</taxon>
        <taxon>Gesneriaceae</taxon>
        <taxon>Didymocarpoideae</taxon>
        <taxon>Trichosporeae</taxon>
        <taxon>Loxocarpinae</taxon>
        <taxon>Dorcoceras</taxon>
    </lineage>
</organism>
<dbReference type="GO" id="GO:0003676">
    <property type="term" value="F:nucleic acid binding"/>
    <property type="evidence" value="ECO:0007669"/>
    <property type="project" value="InterPro"/>
</dbReference>
<dbReference type="Proteomes" id="UP000250235">
    <property type="component" value="Unassembled WGS sequence"/>
</dbReference>
<keyword evidence="3" id="KW-1185">Reference proteome</keyword>
<protein>
    <recommendedName>
        <fullName evidence="1">Integrase catalytic domain-containing protein</fullName>
    </recommendedName>
</protein>
<dbReference type="Gene3D" id="3.30.420.10">
    <property type="entry name" value="Ribonuclease H-like superfamily/Ribonuclease H"/>
    <property type="match status" value="1"/>
</dbReference>
<dbReference type="GO" id="GO:0015074">
    <property type="term" value="P:DNA integration"/>
    <property type="evidence" value="ECO:0007669"/>
    <property type="project" value="InterPro"/>
</dbReference>
<dbReference type="InterPro" id="IPR012337">
    <property type="entry name" value="RNaseH-like_sf"/>
</dbReference>
<accession>A0A2Z7CTM5</accession>
<dbReference type="AlphaFoldDB" id="A0A2Z7CTM5"/>
<dbReference type="PANTHER" id="PTHR45835:SF99">
    <property type="entry name" value="CHROMO DOMAIN-CONTAINING PROTEIN-RELATED"/>
    <property type="match status" value="1"/>
</dbReference>
<sequence>LGSKLTFSTAFHPQIDGQSKRVIRILEDLLRSCIFDFSESWDSKLALVEFTYNNSFQASIQKAPYEALYGRKCRTPINWDDIGERAGLGPDLVEQTLKLLIK</sequence>
<evidence type="ECO:0000313" key="3">
    <source>
        <dbReference type="Proteomes" id="UP000250235"/>
    </source>
</evidence>
<evidence type="ECO:0000313" key="2">
    <source>
        <dbReference type="EMBL" id="KZV49297.1"/>
    </source>
</evidence>
<feature type="domain" description="Integrase catalytic" evidence="1">
    <location>
        <begin position="1"/>
        <end position="72"/>
    </location>
</feature>
<dbReference type="EMBL" id="KQ993086">
    <property type="protein sequence ID" value="KZV49297.1"/>
    <property type="molecule type" value="Genomic_DNA"/>
</dbReference>
<dbReference type="InterPro" id="IPR036397">
    <property type="entry name" value="RNaseH_sf"/>
</dbReference>
<dbReference type="SUPFAM" id="SSF53098">
    <property type="entry name" value="Ribonuclease H-like"/>
    <property type="match status" value="1"/>
</dbReference>
<dbReference type="PROSITE" id="PS50994">
    <property type="entry name" value="INTEGRASE"/>
    <property type="match status" value="1"/>
</dbReference>
<dbReference type="InterPro" id="IPR001584">
    <property type="entry name" value="Integrase_cat-core"/>
</dbReference>
<feature type="non-terminal residue" evidence="2">
    <location>
        <position position="1"/>
    </location>
</feature>
<dbReference type="PANTHER" id="PTHR45835">
    <property type="entry name" value="YALI0A06105P"/>
    <property type="match status" value="1"/>
</dbReference>
<proteinExistence type="predicted"/>
<reference evidence="2 3" key="1">
    <citation type="journal article" date="2015" name="Proc. Natl. Acad. Sci. U.S.A.">
        <title>The resurrection genome of Boea hygrometrica: A blueprint for survival of dehydration.</title>
        <authorList>
            <person name="Xiao L."/>
            <person name="Yang G."/>
            <person name="Zhang L."/>
            <person name="Yang X."/>
            <person name="Zhao S."/>
            <person name="Ji Z."/>
            <person name="Zhou Q."/>
            <person name="Hu M."/>
            <person name="Wang Y."/>
            <person name="Chen M."/>
            <person name="Xu Y."/>
            <person name="Jin H."/>
            <person name="Xiao X."/>
            <person name="Hu G."/>
            <person name="Bao F."/>
            <person name="Hu Y."/>
            <person name="Wan P."/>
            <person name="Li L."/>
            <person name="Deng X."/>
            <person name="Kuang T."/>
            <person name="Xiang C."/>
            <person name="Zhu J.K."/>
            <person name="Oliver M.J."/>
            <person name="He Y."/>
        </authorList>
    </citation>
    <scope>NUCLEOTIDE SEQUENCE [LARGE SCALE GENOMIC DNA]</scope>
    <source>
        <strain evidence="3">cv. XS01</strain>
    </source>
</reference>